<dbReference type="EMBL" id="RBIL01000001">
    <property type="protein sequence ID" value="RKQ91818.1"/>
    <property type="molecule type" value="Genomic_DNA"/>
</dbReference>
<evidence type="ECO:0000256" key="1">
    <source>
        <dbReference type="ARBA" id="ARBA00022801"/>
    </source>
</evidence>
<dbReference type="Proteomes" id="UP000278962">
    <property type="component" value="Unassembled WGS sequence"/>
</dbReference>
<dbReference type="AlphaFoldDB" id="A0A660LA16"/>
<keyword evidence="1" id="KW-0378">Hydrolase</keyword>
<gene>
    <name evidence="3" type="ORF">C8N24_1649</name>
</gene>
<comment type="caution">
    <text evidence="3">The sequence shown here is derived from an EMBL/GenBank/DDBJ whole genome shotgun (WGS) entry which is preliminary data.</text>
</comment>
<evidence type="ECO:0000313" key="3">
    <source>
        <dbReference type="EMBL" id="RKQ91818.1"/>
    </source>
</evidence>
<name>A0A660LA16_9ACTN</name>
<dbReference type="Gene3D" id="3.40.50.1820">
    <property type="entry name" value="alpha/beta hydrolase"/>
    <property type="match status" value="1"/>
</dbReference>
<dbReference type="InterPro" id="IPR029058">
    <property type="entry name" value="AB_hydrolase_fold"/>
</dbReference>
<protein>
    <submittedName>
        <fullName evidence="3">Pimeloyl-ACP methyl ester carboxylesterase</fullName>
    </submittedName>
</protein>
<evidence type="ECO:0000313" key="4">
    <source>
        <dbReference type="Proteomes" id="UP000278962"/>
    </source>
</evidence>
<evidence type="ECO:0000259" key="2">
    <source>
        <dbReference type="Pfam" id="PF00561"/>
    </source>
</evidence>
<dbReference type="OrthoDB" id="2987348at2"/>
<dbReference type="PRINTS" id="PR00412">
    <property type="entry name" value="EPOXHYDRLASE"/>
</dbReference>
<reference evidence="3 4" key="1">
    <citation type="submission" date="2018-10" db="EMBL/GenBank/DDBJ databases">
        <title>Genomic Encyclopedia of Archaeal and Bacterial Type Strains, Phase II (KMG-II): from individual species to whole genera.</title>
        <authorList>
            <person name="Goeker M."/>
        </authorList>
    </citation>
    <scope>NUCLEOTIDE SEQUENCE [LARGE SCALE GENOMIC DNA]</scope>
    <source>
        <strain evidence="3 4">DSM 14954</strain>
    </source>
</reference>
<feature type="domain" description="AB hydrolase-1" evidence="2">
    <location>
        <begin position="21"/>
        <end position="254"/>
    </location>
</feature>
<dbReference type="InterPro" id="IPR000639">
    <property type="entry name" value="Epox_hydrolase-like"/>
</dbReference>
<organism evidence="3 4">
    <name type="scientific">Solirubrobacter pauli</name>
    <dbReference type="NCBI Taxonomy" id="166793"/>
    <lineage>
        <taxon>Bacteria</taxon>
        <taxon>Bacillati</taxon>
        <taxon>Actinomycetota</taxon>
        <taxon>Thermoleophilia</taxon>
        <taxon>Solirubrobacterales</taxon>
        <taxon>Solirubrobacteraceae</taxon>
        <taxon>Solirubrobacter</taxon>
    </lineage>
</organism>
<sequence>MRRKVRVDGPEIAVAVTGEGPAVLLLHGFPDRADLWRHQIEDLRSDFTVIAPDLRGFGDSEKPRDVDAYRMRRSVQDMLGLLDALGFERAHVVGHDWGAGLAWSLTHAAPDRVERLVVLSVGHPGVPRTLAQREKSWYTTYFQFDEAEALLRRDDWALLRQWVQTHPEPERVIADLTRPGALTAGLHWYRANHHPRLELRERTFPRVTTPVLGVWSSGDAYLLEEQMTGSEAFVDDWRYARIEGAGHWMQLDAPIEVTALIRSHLC</sequence>
<proteinExistence type="predicted"/>
<dbReference type="PRINTS" id="PR00111">
    <property type="entry name" value="ABHYDROLASE"/>
</dbReference>
<dbReference type="Pfam" id="PF00561">
    <property type="entry name" value="Abhydrolase_1"/>
    <property type="match status" value="1"/>
</dbReference>
<dbReference type="InterPro" id="IPR000073">
    <property type="entry name" value="AB_hydrolase_1"/>
</dbReference>
<dbReference type="GO" id="GO:0016787">
    <property type="term" value="F:hydrolase activity"/>
    <property type="evidence" value="ECO:0007669"/>
    <property type="project" value="UniProtKB-KW"/>
</dbReference>
<accession>A0A660LA16</accession>
<dbReference type="PANTHER" id="PTHR43329">
    <property type="entry name" value="EPOXIDE HYDROLASE"/>
    <property type="match status" value="1"/>
</dbReference>
<dbReference type="SUPFAM" id="SSF53474">
    <property type="entry name" value="alpha/beta-Hydrolases"/>
    <property type="match status" value="1"/>
</dbReference>
<keyword evidence="4" id="KW-1185">Reference proteome</keyword>